<feature type="domain" description="Transketolase-like pyrimidine-binding" evidence="18">
    <location>
        <begin position="632"/>
        <end position="842"/>
    </location>
</feature>
<evidence type="ECO:0000256" key="6">
    <source>
        <dbReference type="ARBA" id="ARBA00022532"/>
    </source>
</evidence>
<keyword evidence="8" id="KW-0460">Magnesium</keyword>
<dbReference type="PANTHER" id="PTHR23152:SF4">
    <property type="entry name" value="2-OXOADIPATE DEHYDROGENASE COMPLEX COMPONENT E1"/>
    <property type="match status" value="1"/>
</dbReference>
<dbReference type="CDD" id="cd02016">
    <property type="entry name" value="TPP_E1_OGDC_like"/>
    <property type="match status" value="1"/>
</dbReference>
<dbReference type="Proteomes" id="UP001206595">
    <property type="component" value="Unassembled WGS sequence"/>
</dbReference>
<dbReference type="Gene3D" id="3.40.50.11610">
    <property type="entry name" value="Multifunctional 2-oxoglutarate metabolism enzyme, C-terminal domain"/>
    <property type="match status" value="1"/>
</dbReference>
<evidence type="ECO:0000256" key="7">
    <source>
        <dbReference type="ARBA" id="ARBA00022723"/>
    </source>
</evidence>
<comment type="function">
    <text evidence="13">The 2-oxoglutarate dehydrogenase complex catalyzes the overall conversion of 2-oxoglutarate to succinyl-CoA and CO(2). It contains multiple copies of three enzymatic components: 2-oxoglutarate dehydrogenase (E1), dihydrolipoamide succinyltransferase (E2) and lipoamide dehydrogenase (E3).</text>
</comment>
<dbReference type="InterPro" id="IPR042179">
    <property type="entry name" value="KGD_C_sf"/>
</dbReference>
<dbReference type="NCBIfam" id="NF006914">
    <property type="entry name" value="PRK09404.1"/>
    <property type="match status" value="1"/>
</dbReference>
<dbReference type="GO" id="GO:0006099">
    <property type="term" value="P:tricarboxylic acid cycle"/>
    <property type="evidence" value="ECO:0007669"/>
    <property type="project" value="UniProtKB-KW"/>
</dbReference>
<dbReference type="Pfam" id="PF16870">
    <property type="entry name" value="OxoGdeHyase_C"/>
    <property type="match status" value="1"/>
</dbReference>
<dbReference type="SUPFAM" id="SSF52518">
    <property type="entry name" value="Thiamin diphosphate-binding fold (THDP-binding)"/>
    <property type="match status" value="2"/>
</dbReference>
<name>A0AAD5HBP7_UMBRA</name>
<dbReference type="InterPro" id="IPR005475">
    <property type="entry name" value="Transketolase-like_Pyr-bd"/>
</dbReference>
<evidence type="ECO:0000256" key="3">
    <source>
        <dbReference type="ARBA" id="ARBA00004305"/>
    </source>
</evidence>
<proteinExistence type="inferred from homology"/>
<dbReference type="Pfam" id="PF02779">
    <property type="entry name" value="Transket_pyr"/>
    <property type="match status" value="1"/>
</dbReference>
<dbReference type="GO" id="GO:0045252">
    <property type="term" value="C:oxoglutarate dehydrogenase complex"/>
    <property type="evidence" value="ECO:0007669"/>
    <property type="project" value="TreeGrafter"/>
</dbReference>
<evidence type="ECO:0000259" key="18">
    <source>
        <dbReference type="SMART" id="SM00861"/>
    </source>
</evidence>
<dbReference type="GO" id="GO:0046872">
    <property type="term" value="F:metal ion binding"/>
    <property type="evidence" value="ECO:0007669"/>
    <property type="project" value="UniProtKB-KW"/>
</dbReference>
<dbReference type="Gene3D" id="3.40.50.12470">
    <property type="match status" value="1"/>
</dbReference>
<evidence type="ECO:0000256" key="16">
    <source>
        <dbReference type="ARBA" id="ARBA00051911"/>
    </source>
</evidence>
<dbReference type="Gene3D" id="1.10.287.1150">
    <property type="entry name" value="TPP helical domain"/>
    <property type="match status" value="1"/>
</dbReference>
<comment type="cofactor">
    <cofactor evidence="1">
        <name>Mg(2+)</name>
        <dbReference type="ChEBI" id="CHEBI:18420"/>
    </cofactor>
</comment>
<reference evidence="19" key="2">
    <citation type="journal article" date="2022" name="Proc. Natl. Acad. Sci. U.S.A.">
        <title>Diploid-dominant life cycles characterize the early evolution of Fungi.</title>
        <authorList>
            <person name="Amses K.R."/>
            <person name="Simmons D.R."/>
            <person name="Longcore J.E."/>
            <person name="Mondo S.J."/>
            <person name="Seto K."/>
            <person name="Jeronimo G.H."/>
            <person name="Bonds A.E."/>
            <person name="Quandt C.A."/>
            <person name="Davis W.J."/>
            <person name="Chang Y."/>
            <person name="Federici B.A."/>
            <person name="Kuo A."/>
            <person name="LaButti K."/>
            <person name="Pangilinan J."/>
            <person name="Andreopoulos W."/>
            <person name="Tritt A."/>
            <person name="Riley R."/>
            <person name="Hundley H."/>
            <person name="Johnson J."/>
            <person name="Lipzen A."/>
            <person name="Barry K."/>
            <person name="Lang B.F."/>
            <person name="Cuomo C.A."/>
            <person name="Buchler N.E."/>
            <person name="Grigoriev I.V."/>
            <person name="Spatafora J.W."/>
            <person name="Stajich J.E."/>
            <person name="James T.Y."/>
        </authorList>
    </citation>
    <scope>NUCLEOTIDE SEQUENCE</scope>
    <source>
        <strain evidence="19">AG</strain>
    </source>
</reference>
<comment type="similarity">
    <text evidence="4">Belongs to the alpha-ketoglutarate dehydrogenase family.</text>
</comment>
<dbReference type="FunFam" id="3.40.50.11610:FF:000009">
    <property type="entry name" value="2-oxoglutarate dehydrogenase E1 component"/>
    <property type="match status" value="1"/>
</dbReference>
<dbReference type="InterPro" id="IPR029061">
    <property type="entry name" value="THDP-binding"/>
</dbReference>
<dbReference type="GO" id="GO:0004591">
    <property type="term" value="F:oxoglutarate dehydrogenase (succinyl-transferring) activity"/>
    <property type="evidence" value="ECO:0007669"/>
    <property type="project" value="UniProtKB-EC"/>
</dbReference>
<keyword evidence="9" id="KW-0809">Transit peptide</keyword>
<keyword evidence="7" id="KW-0479">Metal-binding</keyword>
<evidence type="ECO:0000256" key="13">
    <source>
        <dbReference type="ARBA" id="ARBA00037426"/>
    </source>
</evidence>
<evidence type="ECO:0000256" key="11">
    <source>
        <dbReference type="ARBA" id="ARBA00023052"/>
    </source>
</evidence>
<comment type="cofactor">
    <cofactor evidence="2">
        <name>thiamine diphosphate</name>
        <dbReference type="ChEBI" id="CHEBI:58937"/>
    </cofactor>
</comment>
<dbReference type="NCBIfam" id="TIGR00239">
    <property type="entry name" value="2oxo_dh_E1"/>
    <property type="match status" value="1"/>
</dbReference>
<evidence type="ECO:0000256" key="12">
    <source>
        <dbReference type="ARBA" id="ARBA00023128"/>
    </source>
</evidence>
<dbReference type="FunFam" id="3.40.50.970:FF:000002">
    <property type="entry name" value="2-oxoglutarate dehydrogenase, E1 component"/>
    <property type="match status" value="1"/>
</dbReference>
<keyword evidence="12" id="KW-0496">Mitochondrion</keyword>
<dbReference type="InterPro" id="IPR032106">
    <property type="entry name" value="2-oxogl_dehyd_N"/>
</dbReference>
<evidence type="ECO:0000313" key="20">
    <source>
        <dbReference type="Proteomes" id="UP001206595"/>
    </source>
</evidence>
<accession>A0AAD5HBP7</accession>
<dbReference type="PANTHER" id="PTHR23152">
    <property type="entry name" value="2-OXOGLUTARATE DEHYDROGENASE"/>
    <property type="match status" value="1"/>
</dbReference>
<feature type="compositionally biased region" description="Basic and acidic residues" evidence="17">
    <location>
        <begin position="1057"/>
        <end position="1066"/>
    </location>
</feature>
<keyword evidence="11" id="KW-0786">Thiamine pyrophosphate</keyword>
<feature type="compositionally biased region" description="Basic and acidic residues" evidence="17">
    <location>
        <begin position="1077"/>
        <end position="1091"/>
    </location>
</feature>
<feature type="region of interest" description="Disordered" evidence="17">
    <location>
        <begin position="1028"/>
        <end position="1103"/>
    </location>
</feature>
<evidence type="ECO:0000256" key="1">
    <source>
        <dbReference type="ARBA" id="ARBA00001946"/>
    </source>
</evidence>
<dbReference type="FunFam" id="3.40.50.12470:FF:000003">
    <property type="entry name" value="2-oxoglutarate dehydrogenase E1 component"/>
    <property type="match status" value="1"/>
</dbReference>
<dbReference type="Pfam" id="PF00676">
    <property type="entry name" value="E1_dh"/>
    <property type="match status" value="1"/>
</dbReference>
<dbReference type="Gene3D" id="3.40.50.970">
    <property type="match status" value="1"/>
</dbReference>
<organism evidence="19 20">
    <name type="scientific">Umbelopsis ramanniana AG</name>
    <dbReference type="NCBI Taxonomy" id="1314678"/>
    <lineage>
        <taxon>Eukaryota</taxon>
        <taxon>Fungi</taxon>
        <taxon>Fungi incertae sedis</taxon>
        <taxon>Mucoromycota</taxon>
        <taxon>Mucoromycotina</taxon>
        <taxon>Umbelopsidomycetes</taxon>
        <taxon>Umbelopsidales</taxon>
        <taxon>Umbelopsidaceae</taxon>
        <taxon>Umbelopsis</taxon>
    </lineage>
</organism>
<dbReference type="EC" id="1.2.4.2" evidence="5"/>
<reference evidence="19" key="1">
    <citation type="submission" date="2021-06" db="EMBL/GenBank/DDBJ databases">
        <authorList>
            <consortium name="DOE Joint Genome Institute"/>
            <person name="Mondo S.J."/>
            <person name="Amses K.R."/>
            <person name="Simmons D.R."/>
            <person name="Longcore J.E."/>
            <person name="Seto K."/>
            <person name="Alves G.H."/>
            <person name="Bonds A.E."/>
            <person name="Quandt C.A."/>
            <person name="Davis W.J."/>
            <person name="Chang Y."/>
            <person name="Letcher P.M."/>
            <person name="Powell M.J."/>
            <person name="Kuo A."/>
            <person name="Labutti K."/>
            <person name="Pangilinan J."/>
            <person name="Andreopoulos W."/>
            <person name="Tritt A."/>
            <person name="Riley R."/>
            <person name="Hundley H."/>
            <person name="Johnson J."/>
            <person name="Lipzen A."/>
            <person name="Barry K."/>
            <person name="Berbee M.L."/>
            <person name="Buchler N.E."/>
            <person name="Grigoriev I.V."/>
            <person name="Spatafora J.W."/>
            <person name="Stajich J.E."/>
            <person name="James T.Y."/>
        </authorList>
    </citation>
    <scope>NUCLEOTIDE SEQUENCE</scope>
    <source>
        <strain evidence="19">AG</strain>
    </source>
</reference>
<keyword evidence="6" id="KW-0816">Tricarboxylic acid cycle</keyword>
<comment type="caution">
    <text evidence="19">The sequence shown here is derived from an EMBL/GenBank/DDBJ whole genome shotgun (WGS) entry which is preliminary data.</text>
</comment>
<evidence type="ECO:0000256" key="14">
    <source>
        <dbReference type="ARBA" id="ARBA00040267"/>
    </source>
</evidence>
<evidence type="ECO:0000256" key="2">
    <source>
        <dbReference type="ARBA" id="ARBA00001964"/>
    </source>
</evidence>
<evidence type="ECO:0000313" key="19">
    <source>
        <dbReference type="EMBL" id="KAI8576408.1"/>
    </source>
</evidence>
<evidence type="ECO:0000256" key="15">
    <source>
        <dbReference type="ARBA" id="ARBA00042984"/>
    </source>
</evidence>
<sequence length="1103" mass="124000">MHRLITVKRRLPGLLYVQHTPSSYYVTSRKLHTSRTTSQQESGYSQAMYSEWKRDPQAVHESWRKYFESGGAPSSAAASSSTVESPVLVPIGSARLPSLPDAVPLDSSEDVMDHMKIQLLVRAYQARGHHIAKLDPLGILDPDLDPEAPKELKLSYYGFKDNDLEKTFTLGPGALPGIGQSKLTLQQIVDHLKHIYCGSIGTEYIHIPNKDECDWLRERLEKVKPYEFSRDEKYMMLDRLMWSSIFELFVAKKYPGEKRFGLEGAESLIAGMKAMVDRSVDHGVQSIIIGMPHRGRLNILSNVIRKPNESIFCEFMGVQSSSVEGSGDVKYHLGMNYVRPTPSGKRVHLSLIANPAHLEAVGPVVLGKTKALQFYNDDEAHDSALAIILHGDAAFAAQGVVYESMSFHDTPEYATGGCIHVVVNNQIGFTTDPRYARSTPYCTDIAKSINAPILHVNADDVEAVTFVMQLAADWRKTFKKDIVVDLVCYRRHGHNEADQPSFTQPAMYDKIAKQKPVLDQYIEQLKKEGVFSDKDIEENRNRIEKLLEESYARSKDYNPTSREWLSSSWPGFRSPKEVAENILPQPNTGVPKDILEKVGRAISHTPEDFTVHRGVQRILSTREKNIQAGKDIDWSTAEALAVGTLLLEGKHVRISGQDVERGTFSQRHAILHDQKKEEQYTPLKHISEDQAKFSISNSTLSEYGVLGFELGYSLADPNSLVIWEAQFGDFANTAQCIIDLFIASGEKKWLQRTGLTLSLPHGYDGQGPEHSSTRIERFLQLCDDHPYIYPSEEKLQRIHQDCNMQVVYPTTPANYFHALRRQIHREYRKPLILPFSKSLLRHPLAKSSLEDMTGDNGFKLYIPEPHPDSLAAPEEIKKHVLCSGQVYYALLRARDENKLNDIAISRIEQISPFPWSQVKEHVDKYPNAQIVWCQEEPLNMGAWQYVQPRLITTLAETQHHKDTFPIYASRPPSASIATGNKRQHKQEEYSFLSKALLGVTKPEPKDVVSGVPIWDIPSDAERVIDNTVSSKDTGRPPSPSVPQQASSQQTSSSSPSPKEDGHKDAVLEALGGAVDAIPKEEQNDAPQKEQQSKGFFGWISGRR</sequence>
<evidence type="ECO:0000256" key="4">
    <source>
        <dbReference type="ARBA" id="ARBA00006936"/>
    </source>
</evidence>
<evidence type="ECO:0000256" key="9">
    <source>
        <dbReference type="ARBA" id="ARBA00022946"/>
    </source>
</evidence>
<comment type="subcellular location">
    <subcellularLocation>
        <location evidence="3">Mitochondrion matrix</location>
    </subcellularLocation>
</comment>
<dbReference type="FunFam" id="1.10.287.1150:FF:000002">
    <property type="entry name" value="2-oxoglutarate dehydrogenase E1 component"/>
    <property type="match status" value="1"/>
</dbReference>
<dbReference type="NCBIfam" id="NF008907">
    <property type="entry name" value="PRK12270.1"/>
    <property type="match status" value="1"/>
</dbReference>
<dbReference type="EMBL" id="MU620956">
    <property type="protein sequence ID" value="KAI8576408.1"/>
    <property type="molecule type" value="Genomic_DNA"/>
</dbReference>
<evidence type="ECO:0000256" key="17">
    <source>
        <dbReference type="SAM" id="MobiDB-lite"/>
    </source>
</evidence>
<dbReference type="Pfam" id="PF16078">
    <property type="entry name" value="2-oxogl_dehyd_N"/>
    <property type="match status" value="1"/>
</dbReference>
<dbReference type="GeneID" id="75916957"/>
<dbReference type="InterPro" id="IPR031717">
    <property type="entry name" value="ODO-1/KGD_C"/>
</dbReference>
<dbReference type="SMART" id="SM00861">
    <property type="entry name" value="Transket_pyr"/>
    <property type="match status" value="1"/>
</dbReference>
<dbReference type="PIRSF" id="PIRSF000157">
    <property type="entry name" value="Oxoglu_dh_E1"/>
    <property type="match status" value="1"/>
</dbReference>
<dbReference type="AlphaFoldDB" id="A0AAD5HBP7"/>
<protein>
    <recommendedName>
        <fullName evidence="14">2-oxoglutarate dehydrogenase, mitochondrial</fullName>
        <ecNumber evidence="5">1.2.4.2</ecNumber>
    </recommendedName>
    <alternativeName>
        <fullName evidence="15">2-oxoglutarate dehydrogenase complex component E1</fullName>
    </alternativeName>
</protein>
<keyword evidence="10" id="KW-0560">Oxidoreductase</keyword>
<evidence type="ECO:0000256" key="10">
    <source>
        <dbReference type="ARBA" id="ARBA00023002"/>
    </source>
</evidence>
<keyword evidence="20" id="KW-1185">Reference proteome</keyword>
<comment type="catalytic activity">
    <reaction evidence="16">
        <text>N(6)-[(R)-lipoyl]-L-lysyl-[protein] + 2-oxoglutarate + H(+) = N(6)-[(R)-S(8)-succinyldihydrolipoyl]-L-lysyl-[protein] + CO2</text>
        <dbReference type="Rhea" id="RHEA:12188"/>
        <dbReference type="Rhea" id="RHEA-COMP:10474"/>
        <dbReference type="Rhea" id="RHEA-COMP:20092"/>
        <dbReference type="ChEBI" id="CHEBI:15378"/>
        <dbReference type="ChEBI" id="CHEBI:16526"/>
        <dbReference type="ChEBI" id="CHEBI:16810"/>
        <dbReference type="ChEBI" id="CHEBI:83099"/>
        <dbReference type="ChEBI" id="CHEBI:83120"/>
        <dbReference type="EC" id="1.2.4.2"/>
    </reaction>
</comment>
<dbReference type="RefSeq" id="XP_051441412.1">
    <property type="nucleotide sequence ID" value="XM_051591614.1"/>
</dbReference>
<gene>
    <name evidence="19" type="ORF">K450DRAFT_257143</name>
</gene>
<feature type="compositionally biased region" description="Low complexity" evidence="17">
    <location>
        <begin position="1041"/>
        <end position="1056"/>
    </location>
</feature>
<dbReference type="GO" id="GO:0030976">
    <property type="term" value="F:thiamine pyrophosphate binding"/>
    <property type="evidence" value="ECO:0007669"/>
    <property type="project" value="InterPro"/>
</dbReference>
<dbReference type="InterPro" id="IPR011603">
    <property type="entry name" value="2oxoglutarate_DH_E1"/>
</dbReference>
<dbReference type="InterPro" id="IPR001017">
    <property type="entry name" value="DH_E1"/>
</dbReference>
<evidence type="ECO:0000256" key="8">
    <source>
        <dbReference type="ARBA" id="ARBA00022842"/>
    </source>
</evidence>
<evidence type="ECO:0000256" key="5">
    <source>
        <dbReference type="ARBA" id="ARBA00012280"/>
    </source>
</evidence>
<dbReference type="GO" id="GO:0005759">
    <property type="term" value="C:mitochondrial matrix"/>
    <property type="evidence" value="ECO:0007669"/>
    <property type="project" value="UniProtKB-SubCell"/>
</dbReference>